<evidence type="ECO:0000313" key="2">
    <source>
        <dbReference type="Proteomes" id="UP001341281"/>
    </source>
</evidence>
<accession>A0AAQ3WTM4</accession>
<organism evidence="1 2">
    <name type="scientific">Paspalum notatum var. saurae</name>
    <dbReference type="NCBI Taxonomy" id="547442"/>
    <lineage>
        <taxon>Eukaryota</taxon>
        <taxon>Viridiplantae</taxon>
        <taxon>Streptophyta</taxon>
        <taxon>Embryophyta</taxon>
        <taxon>Tracheophyta</taxon>
        <taxon>Spermatophyta</taxon>
        <taxon>Magnoliopsida</taxon>
        <taxon>Liliopsida</taxon>
        <taxon>Poales</taxon>
        <taxon>Poaceae</taxon>
        <taxon>PACMAD clade</taxon>
        <taxon>Panicoideae</taxon>
        <taxon>Andropogonodae</taxon>
        <taxon>Paspaleae</taxon>
        <taxon>Paspalinae</taxon>
        <taxon>Paspalum</taxon>
    </lineage>
</organism>
<sequence length="130" mass="14536">MGEPGELPACLQAYDDRMNDFRSNITSLVLEESDTKFIEVYEKLRSFRGTENVAYHCTIKDLTDNPIPKKFGEFEKALVLTIYLMGDVARSSPAKAPKALSSSARPGSLNPVLCDGLVLIYSMHIYIERT</sequence>
<keyword evidence="2" id="KW-1185">Reference proteome</keyword>
<dbReference type="EMBL" id="CP144748">
    <property type="protein sequence ID" value="WVZ72771.1"/>
    <property type="molecule type" value="Genomic_DNA"/>
</dbReference>
<name>A0AAQ3WTM4_PASNO</name>
<protein>
    <submittedName>
        <fullName evidence="1">Uncharacterized protein</fullName>
    </submittedName>
</protein>
<gene>
    <name evidence="1" type="ORF">U9M48_021180</name>
</gene>
<evidence type="ECO:0000313" key="1">
    <source>
        <dbReference type="EMBL" id="WVZ72771.1"/>
    </source>
</evidence>
<dbReference type="Proteomes" id="UP001341281">
    <property type="component" value="Chromosome 04"/>
</dbReference>
<dbReference type="AlphaFoldDB" id="A0AAQ3WTM4"/>
<reference evidence="1 2" key="1">
    <citation type="submission" date="2024-02" db="EMBL/GenBank/DDBJ databases">
        <title>High-quality chromosome-scale genome assembly of Pensacola bahiagrass (Paspalum notatum Flugge var. saurae).</title>
        <authorList>
            <person name="Vega J.M."/>
            <person name="Podio M."/>
            <person name="Orjuela J."/>
            <person name="Siena L.A."/>
            <person name="Pessino S.C."/>
            <person name="Combes M.C."/>
            <person name="Mariac C."/>
            <person name="Albertini E."/>
            <person name="Pupilli F."/>
            <person name="Ortiz J.P.A."/>
            <person name="Leblanc O."/>
        </authorList>
    </citation>
    <scope>NUCLEOTIDE SEQUENCE [LARGE SCALE GENOMIC DNA]</scope>
    <source>
        <strain evidence="1">R1</strain>
        <tissue evidence="1">Leaf</tissue>
    </source>
</reference>
<proteinExistence type="predicted"/>